<dbReference type="PROSITE" id="PS51257">
    <property type="entry name" value="PROKAR_LIPOPROTEIN"/>
    <property type="match status" value="1"/>
</dbReference>
<dbReference type="PANTHER" id="PTHR36302:SF1">
    <property type="entry name" value="COPPER CHAPERONE PCU(A)C"/>
    <property type="match status" value="1"/>
</dbReference>
<dbReference type="EMBL" id="JACONT010000055">
    <property type="protein sequence ID" value="MBC3943488.1"/>
    <property type="molecule type" value="Genomic_DNA"/>
</dbReference>
<accession>A0ABR7ASR5</accession>
<evidence type="ECO:0000313" key="2">
    <source>
        <dbReference type="Proteomes" id="UP000597613"/>
    </source>
</evidence>
<protein>
    <submittedName>
        <fullName evidence="1">Copper chaperone PCu(A)C</fullName>
    </submittedName>
</protein>
<comment type="caution">
    <text evidence="1">The sequence shown here is derived from an EMBL/GenBank/DDBJ whole genome shotgun (WGS) entry which is preliminary data.</text>
</comment>
<dbReference type="RefSeq" id="WP_187505065.1">
    <property type="nucleotide sequence ID" value="NZ_CP162536.1"/>
</dbReference>
<gene>
    <name evidence="1" type="ORF">H8S47_17550</name>
</gene>
<dbReference type="InterPro" id="IPR058248">
    <property type="entry name" value="Lxx211020-like"/>
</dbReference>
<dbReference type="InterPro" id="IPR007410">
    <property type="entry name" value="LpqE-like"/>
</dbReference>
<reference evidence="1 2" key="1">
    <citation type="submission" date="2020-08" db="EMBL/GenBank/DDBJ databases">
        <title>Putative novel bacterial strains isolated from necrotic wheat leaf tissues caused by Xanthomonas translucens.</title>
        <authorList>
            <person name="Tambong J.T."/>
        </authorList>
    </citation>
    <scope>NUCLEOTIDE SEQUENCE [LARGE SCALE GENOMIC DNA]</scope>
    <source>
        <strain evidence="2">DOAB 1063</strain>
    </source>
</reference>
<dbReference type="SUPFAM" id="SSF110087">
    <property type="entry name" value="DR1885-like metal-binding protein"/>
    <property type="match status" value="1"/>
</dbReference>
<dbReference type="Gene3D" id="2.60.40.1890">
    <property type="entry name" value="PCu(A)C copper chaperone"/>
    <property type="match status" value="1"/>
</dbReference>
<sequence>MRIVFGLGVAAMALASCSQPKELSVDGAYIRLGAVTGRPAAAYFTVHGGPTPATLISVTTDVAIKAEMHETMAKNGVTSMAPFTRLEIPANTDVAFAPGGRHVMLFNMNPGIKPGARAMLTFAFADGTRILYNANVVAAGTATGTPAGK</sequence>
<dbReference type="Pfam" id="PF04314">
    <property type="entry name" value="PCuAC"/>
    <property type="match status" value="1"/>
</dbReference>
<name>A0ABR7ASR5_9SPHN</name>
<proteinExistence type="predicted"/>
<evidence type="ECO:0000313" key="1">
    <source>
        <dbReference type="EMBL" id="MBC3943488.1"/>
    </source>
</evidence>
<dbReference type="Proteomes" id="UP000597613">
    <property type="component" value="Unassembled WGS sequence"/>
</dbReference>
<dbReference type="InterPro" id="IPR036182">
    <property type="entry name" value="PCuAC_sf"/>
</dbReference>
<keyword evidence="2" id="KW-1185">Reference proteome</keyword>
<dbReference type="PANTHER" id="PTHR36302">
    <property type="entry name" value="BLR7088 PROTEIN"/>
    <property type="match status" value="1"/>
</dbReference>
<organism evidence="1 2">
    <name type="scientific">Sphingomonas albertensis</name>
    <dbReference type="NCBI Taxonomy" id="2762591"/>
    <lineage>
        <taxon>Bacteria</taxon>
        <taxon>Pseudomonadati</taxon>
        <taxon>Pseudomonadota</taxon>
        <taxon>Alphaproteobacteria</taxon>
        <taxon>Sphingomonadales</taxon>
        <taxon>Sphingomonadaceae</taxon>
        <taxon>Sphingomonas</taxon>
    </lineage>
</organism>